<feature type="transmembrane region" description="Helical" evidence="6">
    <location>
        <begin position="416"/>
        <end position="439"/>
    </location>
</feature>
<reference evidence="7 10" key="2">
    <citation type="submission" date="2019-07" db="EMBL/GenBank/DDBJ databases">
        <title>Whole genome shotgun sequence of Halolactibacillus halophilus NBRC 100868.</title>
        <authorList>
            <person name="Hosoyama A."/>
            <person name="Uohara A."/>
            <person name="Ohji S."/>
            <person name="Ichikawa N."/>
        </authorList>
    </citation>
    <scope>NUCLEOTIDE SEQUENCE [LARGE SCALE GENOMIC DNA]</scope>
    <source>
        <strain evidence="7 10">NBRC 100868</strain>
    </source>
</reference>
<proteinExistence type="predicted"/>
<evidence type="ECO:0000313" key="8">
    <source>
        <dbReference type="EMBL" id="SFP44726.1"/>
    </source>
</evidence>
<feature type="transmembrane region" description="Helical" evidence="6">
    <location>
        <begin position="80"/>
        <end position="106"/>
    </location>
</feature>
<dbReference type="EMBL" id="BJWI01000024">
    <property type="protein sequence ID" value="GEM02101.1"/>
    <property type="molecule type" value="Genomic_DNA"/>
</dbReference>
<dbReference type="PANTHER" id="PTHR30250:SF11">
    <property type="entry name" value="O-ANTIGEN TRANSPORTER-RELATED"/>
    <property type="match status" value="1"/>
</dbReference>
<evidence type="ECO:0000313" key="9">
    <source>
        <dbReference type="Proteomes" id="UP000242243"/>
    </source>
</evidence>
<gene>
    <name evidence="7" type="ORF">HHA03_16330</name>
    <name evidence="8" type="ORF">SAMN05421839_12110</name>
</gene>
<sequence length="483" mass="54718">MKQTIASDALKLTTSKIITMVLSMLAAMLLSRFRTLEEYGTYSQLLLVINLITTVIMMGLPNSINFFLARAETKESRQKFLSIYYTLSTLLGFLTGLVLVLSTPLIVSYFSNPLIEKFIYILAIFPWTKIILSSIDHVLIVYGKPNSVMLFRVLNSIAILLTIFLVELFDLSFSYYMIMFIVLESLFAIVVYFIVYSTAGKLRFNFDLKDTRNILKFSLPLGLASVVGRLSVELDKLVIGRFFSTEDIAIYTNAAREMPVTIIASALTAVLMPRLVRLLRDKEYDDAVNIWGNSIEISFIIICFVSFGLIVFAPEVISLLYSEKYLPGVAVFRVYSLVLLLRVTYFGMILNSIGKTKFIFYSSILSLLINVILNYIFYLIFGFIGPAYASFISILLVQLLQLFATAKSIDVKFTSIFPWAKLGRLLAINTFLAVFFILVKEQIHVDYIIGSILEAILLGAIWGIVYLILIRKNIIANWKVLNQ</sequence>
<accession>A0A1I5QFT8</accession>
<feature type="transmembrane region" description="Helical" evidence="6">
    <location>
        <begin position="288"/>
        <end position="313"/>
    </location>
</feature>
<organism evidence="8 9">
    <name type="scientific">Halolactibacillus halophilus</name>
    <dbReference type="NCBI Taxonomy" id="306540"/>
    <lineage>
        <taxon>Bacteria</taxon>
        <taxon>Bacillati</taxon>
        <taxon>Bacillota</taxon>
        <taxon>Bacilli</taxon>
        <taxon>Bacillales</taxon>
        <taxon>Bacillaceae</taxon>
        <taxon>Halolactibacillus</taxon>
    </lineage>
</organism>
<evidence type="ECO:0000313" key="10">
    <source>
        <dbReference type="Proteomes" id="UP000321547"/>
    </source>
</evidence>
<evidence type="ECO:0000313" key="7">
    <source>
        <dbReference type="EMBL" id="GEM02101.1"/>
    </source>
</evidence>
<keyword evidence="3 6" id="KW-0812">Transmembrane</keyword>
<dbReference type="STRING" id="306540.SAMN05421839_12110"/>
<protein>
    <submittedName>
        <fullName evidence="8">Membrane protein involved in the export of O-antigen and teichoic acid</fullName>
    </submittedName>
    <submittedName>
        <fullName evidence="7">Polysaccharide biosynthesis protein</fullName>
    </submittedName>
</protein>
<feature type="transmembrane region" description="Helical" evidence="6">
    <location>
        <begin position="149"/>
        <end position="169"/>
    </location>
</feature>
<dbReference type="Proteomes" id="UP000321547">
    <property type="component" value="Unassembled WGS sequence"/>
</dbReference>
<dbReference type="RefSeq" id="WP_089832286.1">
    <property type="nucleotide sequence ID" value="NZ_BJWI01000024.1"/>
</dbReference>
<dbReference type="PANTHER" id="PTHR30250">
    <property type="entry name" value="PST FAMILY PREDICTED COLANIC ACID TRANSPORTER"/>
    <property type="match status" value="1"/>
</dbReference>
<evidence type="ECO:0000256" key="3">
    <source>
        <dbReference type="ARBA" id="ARBA00022692"/>
    </source>
</evidence>
<dbReference type="OrthoDB" id="2081308at2"/>
<keyword evidence="5 6" id="KW-0472">Membrane</keyword>
<comment type="subcellular location">
    <subcellularLocation>
        <location evidence="1">Cell membrane</location>
        <topology evidence="1">Multi-pass membrane protein</topology>
    </subcellularLocation>
</comment>
<dbReference type="AlphaFoldDB" id="A0A1I5QFT8"/>
<evidence type="ECO:0000256" key="4">
    <source>
        <dbReference type="ARBA" id="ARBA00022989"/>
    </source>
</evidence>
<feature type="transmembrane region" description="Helical" evidence="6">
    <location>
        <begin position="12"/>
        <end position="33"/>
    </location>
</feature>
<feature type="transmembrane region" description="Helical" evidence="6">
    <location>
        <begin position="387"/>
        <end position="404"/>
    </location>
</feature>
<dbReference type="Pfam" id="PF13440">
    <property type="entry name" value="Polysacc_synt_3"/>
    <property type="match status" value="1"/>
</dbReference>
<feature type="transmembrane region" description="Helical" evidence="6">
    <location>
        <begin position="445"/>
        <end position="469"/>
    </location>
</feature>
<dbReference type="InterPro" id="IPR050833">
    <property type="entry name" value="Poly_Biosynth_Transport"/>
</dbReference>
<evidence type="ECO:0000256" key="6">
    <source>
        <dbReference type="SAM" id="Phobius"/>
    </source>
</evidence>
<reference evidence="8 9" key="1">
    <citation type="submission" date="2016-10" db="EMBL/GenBank/DDBJ databases">
        <authorList>
            <person name="de Groot N.N."/>
        </authorList>
    </citation>
    <scope>NUCLEOTIDE SEQUENCE [LARGE SCALE GENOMIC DNA]</scope>
    <source>
        <strain evidence="8 9">DSM 17073</strain>
    </source>
</reference>
<feature type="transmembrane region" description="Helical" evidence="6">
    <location>
        <begin position="175"/>
        <end position="194"/>
    </location>
</feature>
<keyword evidence="10" id="KW-1185">Reference proteome</keyword>
<feature type="transmembrane region" description="Helical" evidence="6">
    <location>
        <begin position="325"/>
        <end position="346"/>
    </location>
</feature>
<name>A0A1I5QFT8_9BACI</name>
<dbReference type="GO" id="GO:0005886">
    <property type="term" value="C:plasma membrane"/>
    <property type="evidence" value="ECO:0007669"/>
    <property type="project" value="UniProtKB-SubCell"/>
</dbReference>
<dbReference type="Proteomes" id="UP000242243">
    <property type="component" value="Unassembled WGS sequence"/>
</dbReference>
<evidence type="ECO:0000256" key="1">
    <source>
        <dbReference type="ARBA" id="ARBA00004651"/>
    </source>
</evidence>
<keyword evidence="2" id="KW-1003">Cell membrane</keyword>
<evidence type="ECO:0000256" key="5">
    <source>
        <dbReference type="ARBA" id="ARBA00023136"/>
    </source>
</evidence>
<evidence type="ECO:0000256" key="2">
    <source>
        <dbReference type="ARBA" id="ARBA00022475"/>
    </source>
</evidence>
<feature type="transmembrane region" description="Helical" evidence="6">
    <location>
        <begin position="118"/>
        <end position="142"/>
    </location>
</feature>
<dbReference type="EMBL" id="FOXC01000021">
    <property type="protein sequence ID" value="SFP44726.1"/>
    <property type="molecule type" value="Genomic_DNA"/>
</dbReference>
<feature type="transmembrane region" description="Helical" evidence="6">
    <location>
        <begin position="358"/>
        <end position="381"/>
    </location>
</feature>
<feature type="transmembrane region" description="Helical" evidence="6">
    <location>
        <begin position="45"/>
        <end position="68"/>
    </location>
</feature>
<keyword evidence="4 6" id="KW-1133">Transmembrane helix</keyword>